<sequence length="145" mass="15425">MRLTSFTDFGLRALMWLAGDPERVFTTDEIAQAFGISRNHLTKVIRELAAAGVVTTQRGAGGGFRLARSADDITLGEIVRLLEARSALVECFRADGGACALTPGCRLKGKLKAAREAFLCELDRTTLAECAYPASGKAPPKPVAA</sequence>
<dbReference type="InterPro" id="IPR036390">
    <property type="entry name" value="WH_DNA-bd_sf"/>
</dbReference>
<dbReference type="EMBL" id="CP000782">
    <property type="protein sequence ID" value="ABS70228.1"/>
    <property type="molecule type" value="Genomic_DNA"/>
</dbReference>
<dbReference type="Pfam" id="PF02082">
    <property type="entry name" value="Rrf2"/>
    <property type="match status" value="1"/>
</dbReference>
<dbReference type="HOGENOM" id="CLU_107144_2_1_5"/>
<name>A7IQD2_XANP2</name>
<keyword evidence="3" id="KW-1185">Reference proteome</keyword>
<dbReference type="GO" id="GO:0003700">
    <property type="term" value="F:DNA-binding transcription factor activity"/>
    <property type="evidence" value="ECO:0007669"/>
    <property type="project" value="TreeGrafter"/>
</dbReference>
<accession>A7IQD2</accession>
<dbReference type="OrthoDB" id="9802344at2"/>
<dbReference type="PANTHER" id="PTHR33221">
    <property type="entry name" value="WINGED HELIX-TURN-HELIX TRANSCRIPTIONAL REGULATOR, RRF2 FAMILY"/>
    <property type="match status" value="1"/>
</dbReference>
<keyword evidence="1" id="KW-0238">DNA-binding</keyword>
<dbReference type="InterPro" id="IPR036388">
    <property type="entry name" value="WH-like_DNA-bd_sf"/>
</dbReference>
<dbReference type="Proteomes" id="UP000002417">
    <property type="component" value="Plasmid pXAUT01"/>
</dbReference>
<dbReference type="NCBIfam" id="TIGR00738">
    <property type="entry name" value="rrf2_super"/>
    <property type="match status" value="1"/>
</dbReference>
<proteinExistence type="predicted"/>
<evidence type="ECO:0000313" key="3">
    <source>
        <dbReference type="Proteomes" id="UP000002417"/>
    </source>
</evidence>
<dbReference type="KEGG" id="xau:Xaut_5030"/>
<dbReference type="GO" id="GO:0003677">
    <property type="term" value="F:DNA binding"/>
    <property type="evidence" value="ECO:0007669"/>
    <property type="project" value="UniProtKB-KW"/>
</dbReference>
<dbReference type="AlphaFoldDB" id="A7IQD2"/>
<evidence type="ECO:0000313" key="2">
    <source>
        <dbReference type="EMBL" id="ABS70228.1"/>
    </source>
</evidence>
<dbReference type="InterPro" id="IPR030489">
    <property type="entry name" value="TR_Rrf2-type_CS"/>
</dbReference>
<dbReference type="InterPro" id="IPR000944">
    <property type="entry name" value="Tscrpt_reg_Rrf2"/>
</dbReference>
<dbReference type="PROSITE" id="PS51197">
    <property type="entry name" value="HTH_RRF2_2"/>
    <property type="match status" value="1"/>
</dbReference>
<protein>
    <submittedName>
        <fullName evidence="2">Transcriptional regulator, BadM/Rrf2 family</fullName>
    </submittedName>
</protein>
<keyword evidence="2" id="KW-0614">Plasmid</keyword>
<dbReference type="GO" id="GO:0005829">
    <property type="term" value="C:cytosol"/>
    <property type="evidence" value="ECO:0007669"/>
    <property type="project" value="TreeGrafter"/>
</dbReference>
<dbReference type="PhylomeDB" id="A7IQD2"/>
<reference evidence="2 3" key="1">
    <citation type="submission" date="2007-07" db="EMBL/GenBank/DDBJ databases">
        <title>Complete sequence of plasmid pXAUT01 of Xanthobacter autotrophicus Py2.</title>
        <authorList>
            <consortium name="US DOE Joint Genome Institute"/>
            <person name="Copeland A."/>
            <person name="Lucas S."/>
            <person name="Lapidus A."/>
            <person name="Barry K."/>
            <person name="Glavina del Rio T."/>
            <person name="Hammon N."/>
            <person name="Israni S."/>
            <person name="Dalin E."/>
            <person name="Tice H."/>
            <person name="Pitluck S."/>
            <person name="Sims D."/>
            <person name="Brettin T."/>
            <person name="Bruce D."/>
            <person name="Detter J.C."/>
            <person name="Han C."/>
            <person name="Tapia R."/>
            <person name="Brainard J."/>
            <person name="Schmutz J."/>
            <person name="Larimer F."/>
            <person name="Land M."/>
            <person name="Hauser L."/>
            <person name="Kyrpides N."/>
            <person name="Kim E."/>
            <person name="Ensigns S.A."/>
            <person name="Richardson P."/>
        </authorList>
    </citation>
    <scope>NUCLEOTIDE SEQUENCE [LARGE SCALE GENOMIC DNA]</scope>
    <source>
        <strain evidence="3">ATCC BAA-1158 / Py2</strain>
        <plasmid evidence="3">Plasmid pXAUT01</plasmid>
    </source>
</reference>
<gene>
    <name evidence="2" type="ordered locus">Xaut_5030</name>
</gene>
<geneLocation type="plasmid" evidence="2 3">
    <name>pXAUT01</name>
</geneLocation>
<dbReference type="PROSITE" id="PS01332">
    <property type="entry name" value="HTH_RRF2_1"/>
    <property type="match status" value="1"/>
</dbReference>
<evidence type="ECO:0000256" key="1">
    <source>
        <dbReference type="ARBA" id="ARBA00023125"/>
    </source>
</evidence>
<dbReference type="eggNOG" id="COG1959">
    <property type="taxonomic scope" value="Bacteria"/>
</dbReference>
<dbReference type="Gene3D" id="1.10.10.10">
    <property type="entry name" value="Winged helix-like DNA-binding domain superfamily/Winged helix DNA-binding domain"/>
    <property type="match status" value="1"/>
</dbReference>
<dbReference type="PANTHER" id="PTHR33221:SF4">
    <property type="entry name" value="HTH-TYPE TRANSCRIPTIONAL REPRESSOR NSRR"/>
    <property type="match status" value="1"/>
</dbReference>
<dbReference type="SUPFAM" id="SSF46785">
    <property type="entry name" value="Winged helix' DNA-binding domain"/>
    <property type="match status" value="1"/>
</dbReference>
<organism evidence="2 3">
    <name type="scientific">Xanthobacter autotrophicus (strain ATCC BAA-1158 / Py2)</name>
    <dbReference type="NCBI Taxonomy" id="78245"/>
    <lineage>
        <taxon>Bacteria</taxon>
        <taxon>Pseudomonadati</taxon>
        <taxon>Pseudomonadota</taxon>
        <taxon>Alphaproteobacteria</taxon>
        <taxon>Hyphomicrobiales</taxon>
        <taxon>Xanthobacteraceae</taxon>
        <taxon>Xanthobacter</taxon>
    </lineage>
</organism>